<dbReference type="InterPro" id="IPR036047">
    <property type="entry name" value="F-box-like_dom_sf"/>
</dbReference>
<feature type="domain" description="F-box" evidence="2">
    <location>
        <begin position="22"/>
        <end position="48"/>
    </location>
</feature>
<dbReference type="SUPFAM" id="SSF81383">
    <property type="entry name" value="F-box domain"/>
    <property type="match status" value="1"/>
</dbReference>
<dbReference type="GeneID" id="19395905"/>
<dbReference type="InterPro" id="IPR032675">
    <property type="entry name" value="LRR_dom_sf"/>
</dbReference>
<dbReference type="Gene3D" id="3.80.10.10">
    <property type="entry name" value="Ribonuclease Inhibitor"/>
    <property type="match status" value="1"/>
</dbReference>
<keyword evidence="4" id="KW-1185">Reference proteome</keyword>
<name>R0JJ61_EXST2</name>
<protein>
    <recommendedName>
        <fullName evidence="2">F-box domain-containing protein</fullName>
    </recommendedName>
</protein>
<reference evidence="3 4" key="1">
    <citation type="journal article" date="2012" name="PLoS Pathog.">
        <title>Diverse lifestyles and strategies of plant pathogenesis encoded in the genomes of eighteen Dothideomycetes fungi.</title>
        <authorList>
            <person name="Ohm R.A."/>
            <person name="Feau N."/>
            <person name="Henrissat B."/>
            <person name="Schoch C.L."/>
            <person name="Horwitz B.A."/>
            <person name="Barry K.W."/>
            <person name="Condon B.J."/>
            <person name="Copeland A.C."/>
            <person name="Dhillon B."/>
            <person name="Glaser F."/>
            <person name="Hesse C.N."/>
            <person name="Kosti I."/>
            <person name="LaButti K."/>
            <person name="Lindquist E.A."/>
            <person name="Lucas S."/>
            <person name="Salamov A.A."/>
            <person name="Bradshaw R.E."/>
            <person name="Ciuffetti L."/>
            <person name="Hamelin R.C."/>
            <person name="Kema G.H.J."/>
            <person name="Lawrence C."/>
            <person name="Scott J.A."/>
            <person name="Spatafora J.W."/>
            <person name="Turgeon B.G."/>
            <person name="de Wit P.J.G.M."/>
            <person name="Zhong S."/>
            <person name="Goodwin S.B."/>
            <person name="Grigoriev I.V."/>
        </authorList>
    </citation>
    <scope>NUCLEOTIDE SEQUENCE [LARGE SCALE GENOMIC DNA]</scope>
    <source>
        <strain evidence="4">28A</strain>
    </source>
</reference>
<evidence type="ECO:0000259" key="2">
    <source>
        <dbReference type="Pfam" id="PF12937"/>
    </source>
</evidence>
<evidence type="ECO:0000313" key="3">
    <source>
        <dbReference type="EMBL" id="EOA81383.1"/>
    </source>
</evidence>
<dbReference type="Proteomes" id="UP000016935">
    <property type="component" value="Unassembled WGS sequence"/>
</dbReference>
<dbReference type="OrthoDB" id="408631at2759"/>
<dbReference type="HOGENOM" id="CLU_016204_0_0_1"/>
<evidence type="ECO:0000313" key="4">
    <source>
        <dbReference type="Proteomes" id="UP000016935"/>
    </source>
</evidence>
<dbReference type="eggNOG" id="ENOG502S6PB">
    <property type="taxonomic scope" value="Eukaryota"/>
</dbReference>
<dbReference type="AlphaFoldDB" id="R0JJ61"/>
<dbReference type="Gene3D" id="1.20.1280.50">
    <property type="match status" value="1"/>
</dbReference>
<evidence type="ECO:0000256" key="1">
    <source>
        <dbReference type="SAM" id="MobiDB-lite"/>
    </source>
</evidence>
<reference evidence="3 4" key="2">
    <citation type="journal article" date="2013" name="PLoS Genet.">
        <title>Comparative genome structure, secondary metabolite, and effector coding capacity across Cochliobolus pathogens.</title>
        <authorList>
            <person name="Condon B.J."/>
            <person name="Leng Y."/>
            <person name="Wu D."/>
            <person name="Bushley K.E."/>
            <person name="Ohm R.A."/>
            <person name="Otillar R."/>
            <person name="Martin J."/>
            <person name="Schackwitz W."/>
            <person name="Grimwood J."/>
            <person name="MohdZainudin N."/>
            <person name="Xue C."/>
            <person name="Wang R."/>
            <person name="Manning V.A."/>
            <person name="Dhillon B."/>
            <person name="Tu Z.J."/>
            <person name="Steffenson B.J."/>
            <person name="Salamov A."/>
            <person name="Sun H."/>
            <person name="Lowry S."/>
            <person name="LaButti K."/>
            <person name="Han J."/>
            <person name="Copeland A."/>
            <person name="Lindquist E."/>
            <person name="Barry K."/>
            <person name="Schmutz J."/>
            <person name="Baker S.E."/>
            <person name="Ciuffetti L.M."/>
            <person name="Grigoriev I.V."/>
            <person name="Zhong S."/>
            <person name="Turgeon B.G."/>
        </authorList>
    </citation>
    <scope>NUCLEOTIDE SEQUENCE [LARGE SCALE GENOMIC DNA]</scope>
    <source>
        <strain evidence="4">28A</strain>
    </source>
</reference>
<feature type="region of interest" description="Disordered" evidence="1">
    <location>
        <begin position="458"/>
        <end position="481"/>
    </location>
</feature>
<gene>
    <name evidence="3" type="ORF">SETTUDRAFT_123063</name>
</gene>
<dbReference type="SUPFAM" id="SSF52047">
    <property type="entry name" value="RNI-like"/>
    <property type="match status" value="1"/>
</dbReference>
<dbReference type="RefSeq" id="XP_008030868.1">
    <property type="nucleotide sequence ID" value="XM_008032677.1"/>
</dbReference>
<proteinExistence type="predicted"/>
<dbReference type="InterPro" id="IPR001810">
    <property type="entry name" value="F-box_dom"/>
</dbReference>
<organism evidence="3 4">
    <name type="scientific">Exserohilum turcicum (strain 28A)</name>
    <name type="common">Northern leaf blight fungus</name>
    <name type="synonym">Setosphaeria turcica</name>
    <dbReference type="NCBI Taxonomy" id="671987"/>
    <lineage>
        <taxon>Eukaryota</taxon>
        <taxon>Fungi</taxon>
        <taxon>Dikarya</taxon>
        <taxon>Ascomycota</taxon>
        <taxon>Pezizomycotina</taxon>
        <taxon>Dothideomycetes</taxon>
        <taxon>Pleosporomycetidae</taxon>
        <taxon>Pleosporales</taxon>
        <taxon>Pleosporineae</taxon>
        <taxon>Pleosporaceae</taxon>
        <taxon>Exserohilum</taxon>
    </lineage>
</organism>
<accession>R0JJ61</accession>
<dbReference type="EMBL" id="KB908866">
    <property type="protein sequence ID" value="EOA81383.1"/>
    <property type="molecule type" value="Genomic_DNA"/>
</dbReference>
<dbReference type="Pfam" id="PF12937">
    <property type="entry name" value="F-box-like"/>
    <property type="match status" value="1"/>
</dbReference>
<sequence>MDDLLPSYESVMRRDPWILVAPYLPSQDLCSAALVCRSWHAIFTPNLWGSPASHFGVQNDTVYVALTRFKRTLPYVRPFVRELTHTLRFPPAHAEIYDGPHAEWLRDCLEYLPRLQCLIVNGLPFFDHACLLSLRYPSLRLRSIRANSFPVFGLRLLDASGCTNATSTGLAEALPHFPDLVSLDLSKTPATRDKAVLSALRHIRNLRVLNLRGLGLKDEDFWTVAHSIRSRVRSLDISDNYLTDTSTRLLLELCLKETVIAPHAYRGPLAPVEQEQTDNELDLFESENLVGHLRKKLTEGFIGTLTIEKTRDVGISYLYLSKNAITIEGISGLLRSGRLQVLDAGTLAATIRNPYPTDPGAGEDDMELPSVAKLIPIISKFASHRLRYIRLNYQVVTGDAYLELATPPRVELCGDPGIYNSAAHELEAVEPRTAELHSESAVVHEMLGDLALPVELHGSYPSVRPPNHASSSTHAGGYEDLAPQPSLIKRRTANTPEPLLVDPLTPMRLQGTSSLYLDDRRARLEHRQSQERCLHPGMVPNLHTLVLTDVPITTEKHVVDRIIQFIKDAAEETLIAKHQARHTYMLPPGRRRAVAEEEYARGLFALRRIVLEMAAPQSAPKKISTSWRAYPTRSTTEDADSEAFWEQASHDFSFFGDQECGQFPDIDRTLPLAAMSGLELAGTTNPMQPVPESTIAEAGAKRLLDVVEEVAKFRRERKAAYSNLVLMGQADPDLEGYWPGDITVMRKPVNPEAGELDCYGNHYESGWFYR</sequence>